<keyword evidence="1" id="KW-0479">Metal-binding</keyword>
<gene>
    <name evidence="4" type="ORF">K7C98_01185</name>
</gene>
<reference evidence="4" key="1">
    <citation type="submission" date="2021-08" db="EMBL/GenBank/DDBJ databases">
        <authorList>
            <person name="Stevens D.C."/>
        </authorList>
    </citation>
    <scope>NUCLEOTIDE SEQUENCE</scope>
    <source>
        <strain evidence="4">DSM 53165</strain>
    </source>
</reference>
<evidence type="ECO:0000256" key="1">
    <source>
        <dbReference type="ARBA" id="ARBA00022723"/>
    </source>
</evidence>
<evidence type="ECO:0000256" key="3">
    <source>
        <dbReference type="SAM" id="MobiDB-lite"/>
    </source>
</evidence>
<organism evidence="4 5">
    <name type="scientific">Nannocystis pusilla</name>
    <dbReference type="NCBI Taxonomy" id="889268"/>
    <lineage>
        <taxon>Bacteria</taxon>
        <taxon>Pseudomonadati</taxon>
        <taxon>Myxococcota</taxon>
        <taxon>Polyangia</taxon>
        <taxon>Nannocystales</taxon>
        <taxon>Nannocystaceae</taxon>
        <taxon>Nannocystis</taxon>
    </lineage>
</organism>
<evidence type="ECO:0000313" key="4">
    <source>
        <dbReference type="EMBL" id="MBZ5707854.1"/>
    </source>
</evidence>
<dbReference type="PROSITE" id="PS51257">
    <property type="entry name" value="PROKAR_LIPOPROTEIN"/>
    <property type="match status" value="1"/>
</dbReference>
<dbReference type="Pfam" id="PF03571">
    <property type="entry name" value="Peptidase_M49"/>
    <property type="match status" value="1"/>
</dbReference>
<accession>A0ABS7THZ9</accession>
<feature type="region of interest" description="Disordered" evidence="3">
    <location>
        <begin position="23"/>
        <end position="55"/>
    </location>
</feature>
<dbReference type="Gene3D" id="3.30.540.30">
    <property type="match status" value="1"/>
</dbReference>
<evidence type="ECO:0008006" key="6">
    <source>
        <dbReference type="Google" id="ProtNLM"/>
    </source>
</evidence>
<dbReference type="Proteomes" id="UP001139031">
    <property type="component" value="Unassembled WGS sequence"/>
</dbReference>
<proteinExistence type="predicted"/>
<dbReference type="PANTHER" id="PTHR23422">
    <property type="entry name" value="DIPEPTIDYL PEPTIDASE III-RELATED"/>
    <property type="match status" value="1"/>
</dbReference>
<name>A0ABS7THZ9_9BACT</name>
<comment type="caution">
    <text evidence="4">The sequence shown here is derived from an EMBL/GenBank/DDBJ whole genome shotgun (WGS) entry which is preliminary data.</text>
</comment>
<dbReference type="EMBL" id="JAIRAU010000001">
    <property type="protein sequence ID" value="MBZ5707854.1"/>
    <property type="molecule type" value="Genomic_DNA"/>
</dbReference>
<dbReference type="InterPro" id="IPR039461">
    <property type="entry name" value="Peptidase_M49"/>
</dbReference>
<feature type="compositionally biased region" description="Basic and acidic residues" evidence="3">
    <location>
        <begin position="23"/>
        <end position="41"/>
    </location>
</feature>
<dbReference type="RefSeq" id="WP_224189617.1">
    <property type="nucleotide sequence ID" value="NZ_JAIRAU010000001.1"/>
</dbReference>
<keyword evidence="5" id="KW-1185">Reference proteome</keyword>
<dbReference type="PANTHER" id="PTHR23422:SF9">
    <property type="entry name" value="ZN-DEPENDENT HYDROLASE"/>
    <property type="match status" value="1"/>
</dbReference>
<sequence length="596" mass="65106">MPPVRSTIFVALALAACQNPDVSKGERAAGKVVEDAAKDDADAADEPAEATPAKQAQLKLKSPAELLHDKIDQFVTSPLTTDVSQLPPAERAALDKLIEAARLMDPIFDRQAWAGNPALRAELEKDTSELGIVKLDYFTVMRGPWDRQEHYAPFATTLAHPPGAGFYPEDLSADAFKKWVAEHPEDKAAFESLTTVIVRAGDKLEARPYSAEYGEWLGPAAKALEDAAKLTKNRSLTKFLRSRAQAFRTDDYYQSDKDWMDLDSVVEITIGPYETYEDELLGLKAAFEAFVTVSDPKASAALAKYKKYLPEMEQHLPIPDEVKTKRGSESPIRVVDLVFSAGDARKSVQTIAFNLPNDEKVRAEKGAKKVLLRNLIQTKFDVIMRPIGEQVLHPDHVSSLSGEAFFLQVLFHELSHSLGPAFVAPQPGADKTAEKVDVRVALAASYSPLEEAKADVMGAYNVLFMIEKGELAADLKDKVLLSYFAGLFRSARFGVAEAHGRGAALQLGRFIAAGAVVPDSASGKFKVDLVKLEQAISDLVRDICLIQHSGDKAAADKLLDEHGKITPLLQASLDRLGQIPVDIRPNYPLAGEILPQ</sequence>
<evidence type="ECO:0000313" key="5">
    <source>
        <dbReference type="Proteomes" id="UP001139031"/>
    </source>
</evidence>
<keyword evidence="2" id="KW-0378">Hydrolase</keyword>
<protein>
    <recommendedName>
        <fullName evidence="6">Nudix hydrolase 3</fullName>
    </recommendedName>
</protein>
<evidence type="ECO:0000256" key="2">
    <source>
        <dbReference type="ARBA" id="ARBA00022801"/>
    </source>
</evidence>